<feature type="compositionally biased region" description="Basic and acidic residues" evidence="1">
    <location>
        <begin position="597"/>
        <end position="614"/>
    </location>
</feature>
<reference evidence="2 3" key="1">
    <citation type="submission" date="2016-07" db="EMBL/GenBank/DDBJ databases">
        <title>Pervasive Adenine N6-methylation of Active Genes in Fungi.</title>
        <authorList>
            <consortium name="DOE Joint Genome Institute"/>
            <person name="Mondo S.J."/>
            <person name="Dannebaum R.O."/>
            <person name="Kuo R.C."/>
            <person name="Labutti K."/>
            <person name="Haridas S."/>
            <person name="Kuo A."/>
            <person name="Salamov A."/>
            <person name="Ahrendt S.R."/>
            <person name="Lipzen A."/>
            <person name="Sullivan W."/>
            <person name="Andreopoulos W.B."/>
            <person name="Clum A."/>
            <person name="Lindquist E."/>
            <person name="Daum C."/>
            <person name="Ramamoorthy G.K."/>
            <person name="Gryganskyi A."/>
            <person name="Culley D."/>
            <person name="Magnuson J.K."/>
            <person name="James T.Y."/>
            <person name="O'Malley M.A."/>
            <person name="Stajich J.E."/>
            <person name="Spatafora J.W."/>
            <person name="Visel A."/>
            <person name="Grigoriev I.V."/>
        </authorList>
    </citation>
    <scope>NUCLEOTIDE SEQUENCE [LARGE SCALE GENOMIC DNA]</scope>
    <source>
        <strain evidence="2 3">PL171</strain>
    </source>
</reference>
<feature type="non-terminal residue" evidence="2">
    <location>
        <position position="768"/>
    </location>
</feature>
<feature type="region of interest" description="Disordered" evidence="1">
    <location>
        <begin position="252"/>
        <end position="297"/>
    </location>
</feature>
<evidence type="ECO:0000313" key="3">
    <source>
        <dbReference type="Proteomes" id="UP000193411"/>
    </source>
</evidence>
<feature type="compositionally biased region" description="Basic and acidic residues" evidence="1">
    <location>
        <begin position="578"/>
        <end position="590"/>
    </location>
</feature>
<feature type="compositionally biased region" description="Polar residues" evidence="1">
    <location>
        <begin position="144"/>
        <end position="159"/>
    </location>
</feature>
<dbReference type="Proteomes" id="UP000193411">
    <property type="component" value="Unassembled WGS sequence"/>
</dbReference>
<feature type="region of interest" description="Disordered" evidence="1">
    <location>
        <begin position="1"/>
        <end position="176"/>
    </location>
</feature>
<organism evidence="2 3">
    <name type="scientific">Catenaria anguillulae PL171</name>
    <dbReference type="NCBI Taxonomy" id="765915"/>
    <lineage>
        <taxon>Eukaryota</taxon>
        <taxon>Fungi</taxon>
        <taxon>Fungi incertae sedis</taxon>
        <taxon>Blastocladiomycota</taxon>
        <taxon>Blastocladiomycetes</taxon>
        <taxon>Blastocladiales</taxon>
        <taxon>Catenariaceae</taxon>
        <taxon>Catenaria</taxon>
    </lineage>
</organism>
<sequence>MEPGPETLRNATQRTSLTHSPMKRSTTATGGHPSPSPAGTSAAKIKKRPSSLAELRDRQRSTKLAKTTTTTGSASISSPSAPGGKHHQPSIASFFSPAAPAAAASQKEPVAMPKAKHSSNNPFRASAAPTQSLAAVPVTVPKAPNQSAQQPLDTDSTHLLESATRPYHPRRTRRDPLALLRSISTDAAGAFLDDSDEDDEVAPDIDHEDPRSTVVPPLMPQFDVSALVKSVASLNVCVQGTQLALGTRESAYRSQAYDDDDDIGDEDDEGDAWGEAAMSSGDEFDDEASDQADHGPSWFDALLDDDVDEQAGALADQQSDLSLTLTKPVVAQEQQSTLDLLLNSDISTHAMALPRRLTFTATNASTSTSLLSTFAPAVHPIADPSLLSSSFSAFFTSSLASDSPATSLVANLHHFRFPPTPLAPAARAVLARTLAASTSWPPMPTPASASALTPDIEWYLVQVDMWQAALRHLTADAPADAPADGFLMIQQLAATGNGPSGFVVAVQGHLNGAYVLNATRGMRRAMMAAGVQGIKAVAGPGLIALREDEEWRVGEGQASTGRRRRRRRKLARQYVVDYDEHDHDHDHDQAASDEQADADRGEARNMDADMDDPHSPSAAATTSQAVDDRVLDPSVSSLLYVPPHATPALLAFLHTFPTAYNLQSAHAPDPELPVLLASQPFVHASVASAKVTRCGYVSSAVHGERAVRVQIDGWVLPWKVKDVVSAVVGGPECAEDGGKVPVEVGVSWEDGCGVVREASGGGGRVGRM</sequence>
<name>A0A1Y2HVB6_9FUNG</name>
<dbReference type="OrthoDB" id="5583426at2759"/>
<dbReference type="AlphaFoldDB" id="A0A1Y2HVB6"/>
<feature type="compositionally biased region" description="Polar residues" evidence="1">
    <location>
        <begin position="118"/>
        <end position="133"/>
    </location>
</feature>
<proteinExistence type="predicted"/>
<feature type="compositionally biased region" description="Acidic residues" evidence="1">
    <location>
        <begin position="257"/>
        <end position="272"/>
    </location>
</feature>
<evidence type="ECO:0000256" key="1">
    <source>
        <dbReference type="SAM" id="MobiDB-lite"/>
    </source>
</evidence>
<feature type="region of interest" description="Disordered" evidence="1">
    <location>
        <begin position="578"/>
        <end position="627"/>
    </location>
</feature>
<dbReference type="EMBL" id="MCFL01000011">
    <property type="protein sequence ID" value="ORZ37701.1"/>
    <property type="molecule type" value="Genomic_DNA"/>
</dbReference>
<keyword evidence="3" id="KW-1185">Reference proteome</keyword>
<feature type="compositionally biased region" description="Low complexity" evidence="1">
    <location>
        <begin position="92"/>
        <end position="105"/>
    </location>
</feature>
<comment type="caution">
    <text evidence="2">The sequence shown here is derived from an EMBL/GenBank/DDBJ whole genome shotgun (WGS) entry which is preliminary data.</text>
</comment>
<feature type="compositionally biased region" description="Low complexity" evidence="1">
    <location>
        <begin position="62"/>
        <end position="83"/>
    </location>
</feature>
<feature type="compositionally biased region" description="Acidic residues" evidence="1">
    <location>
        <begin position="193"/>
        <end position="203"/>
    </location>
</feature>
<gene>
    <name evidence="2" type="ORF">BCR44DRAFT_43749</name>
</gene>
<feature type="region of interest" description="Disordered" evidence="1">
    <location>
        <begin position="188"/>
        <end position="216"/>
    </location>
</feature>
<feature type="compositionally biased region" description="Polar residues" evidence="1">
    <location>
        <begin position="9"/>
        <end position="29"/>
    </location>
</feature>
<accession>A0A1Y2HVB6</accession>
<protein>
    <submittedName>
        <fullName evidence="2">Uncharacterized protein</fullName>
    </submittedName>
</protein>
<evidence type="ECO:0000313" key="2">
    <source>
        <dbReference type="EMBL" id="ORZ37701.1"/>
    </source>
</evidence>